<keyword evidence="2" id="KW-1185">Reference proteome</keyword>
<accession>A0A0N4W422</accession>
<evidence type="ECO:0000313" key="1">
    <source>
        <dbReference type="EMBL" id="VDO23600.1"/>
    </source>
</evidence>
<reference evidence="1 2" key="2">
    <citation type="submission" date="2018-11" db="EMBL/GenBank/DDBJ databases">
        <authorList>
            <consortium name="Pathogen Informatics"/>
        </authorList>
    </citation>
    <scope>NUCLEOTIDE SEQUENCE [LARGE SCALE GENOMIC DNA]</scope>
    <source>
        <strain evidence="1 2">MHpl1</strain>
    </source>
</reference>
<name>A0A0N4W422_HAEPC</name>
<sequence length="146" mass="16334">MNGTRLIVVEYSNAHKEFLDMFHSHNFMKIAKSSSRDLCLGLIFCNDDTLIEEAYVLLSVSRRDPASADLTLKLSLLAVIGRKRIGDLNRAEYDAIEQYSKSIDWVASLAILDTTEEKYGLFADSVRVTGMVCATLPLRIANENSI</sequence>
<dbReference type="Proteomes" id="UP000268014">
    <property type="component" value="Unassembled WGS sequence"/>
</dbReference>
<reference evidence="3" key="1">
    <citation type="submission" date="2017-02" db="UniProtKB">
        <authorList>
            <consortium name="WormBaseParasite"/>
        </authorList>
    </citation>
    <scope>IDENTIFICATION</scope>
</reference>
<organism evidence="3">
    <name type="scientific">Haemonchus placei</name>
    <name type="common">Barber's pole worm</name>
    <dbReference type="NCBI Taxonomy" id="6290"/>
    <lineage>
        <taxon>Eukaryota</taxon>
        <taxon>Metazoa</taxon>
        <taxon>Ecdysozoa</taxon>
        <taxon>Nematoda</taxon>
        <taxon>Chromadorea</taxon>
        <taxon>Rhabditida</taxon>
        <taxon>Rhabditina</taxon>
        <taxon>Rhabditomorpha</taxon>
        <taxon>Strongyloidea</taxon>
        <taxon>Trichostrongylidae</taxon>
        <taxon>Haemonchus</taxon>
    </lineage>
</organism>
<dbReference type="WBParaSite" id="HPLM_0000460701-mRNA-1">
    <property type="protein sequence ID" value="HPLM_0000460701-mRNA-1"/>
    <property type="gene ID" value="HPLM_0000460701"/>
</dbReference>
<evidence type="ECO:0000313" key="2">
    <source>
        <dbReference type="Proteomes" id="UP000268014"/>
    </source>
</evidence>
<protein>
    <submittedName>
        <fullName evidence="3">Coatomer_WDAD domain-containing protein</fullName>
    </submittedName>
</protein>
<dbReference type="EMBL" id="UZAF01016228">
    <property type="protein sequence ID" value="VDO23600.1"/>
    <property type="molecule type" value="Genomic_DNA"/>
</dbReference>
<gene>
    <name evidence="1" type="ORF">HPLM_LOCUS4599</name>
</gene>
<proteinExistence type="predicted"/>
<evidence type="ECO:0000313" key="3">
    <source>
        <dbReference type="WBParaSite" id="HPLM_0000460701-mRNA-1"/>
    </source>
</evidence>
<dbReference type="AlphaFoldDB" id="A0A0N4W422"/>